<evidence type="ECO:0000256" key="3">
    <source>
        <dbReference type="ARBA" id="ARBA00022692"/>
    </source>
</evidence>
<feature type="transmembrane region" description="Helical" evidence="6">
    <location>
        <begin position="289"/>
        <end position="307"/>
    </location>
</feature>
<evidence type="ECO:0000256" key="4">
    <source>
        <dbReference type="ARBA" id="ARBA00022989"/>
    </source>
</evidence>
<keyword evidence="4 6" id="KW-1133">Transmembrane helix</keyword>
<dbReference type="Proteomes" id="UP000440096">
    <property type="component" value="Unassembled WGS sequence"/>
</dbReference>
<gene>
    <name evidence="8" type="ORF">GKO32_11640</name>
</gene>
<feature type="transmembrane region" description="Helical" evidence="6">
    <location>
        <begin position="346"/>
        <end position="369"/>
    </location>
</feature>
<keyword evidence="2" id="KW-0813">Transport</keyword>
<evidence type="ECO:0000313" key="8">
    <source>
        <dbReference type="EMBL" id="MTD54627.1"/>
    </source>
</evidence>
<dbReference type="PROSITE" id="PS50850">
    <property type="entry name" value="MFS"/>
    <property type="match status" value="1"/>
</dbReference>
<accession>A0A6N7YNP6</accession>
<feature type="transmembrane region" description="Helical" evidence="6">
    <location>
        <begin position="23"/>
        <end position="44"/>
    </location>
</feature>
<feature type="transmembrane region" description="Helical" evidence="6">
    <location>
        <begin position="219"/>
        <end position="244"/>
    </location>
</feature>
<evidence type="ECO:0000313" key="9">
    <source>
        <dbReference type="Proteomes" id="UP000440096"/>
    </source>
</evidence>
<feature type="domain" description="Major facilitator superfamily (MFS) profile" evidence="7">
    <location>
        <begin position="1"/>
        <end position="406"/>
    </location>
</feature>
<reference evidence="8 9" key="1">
    <citation type="submission" date="2019-11" db="EMBL/GenBank/DDBJ databases">
        <title>Draft genome of Amycolatopsis RM579.</title>
        <authorList>
            <person name="Duangmal K."/>
            <person name="Mingma R."/>
        </authorList>
    </citation>
    <scope>NUCLEOTIDE SEQUENCE [LARGE SCALE GENOMIC DNA]</scope>
    <source>
        <strain evidence="8 9">RM579</strain>
    </source>
</reference>
<evidence type="ECO:0000256" key="5">
    <source>
        <dbReference type="ARBA" id="ARBA00023136"/>
    </source>
</evidence>
<keyword evidence="9" id="KW-1185">Reference proteome</keyword>
<comment type="subcellular location">
    <subcellularLocation>
        <location evidence="1">Cell membrane</location>
        <topology evidence="1">Multi-pass membrane protein</topology>
    </subcellularLocation>
</comment>
<evidence type="ECO:0000259" key="7">
    <source>
        <dbReference type="PROSITE" id="PS50850"/>
    </source>
</evidence>
<dbReference type="InterPro" id="IPR011701">
    <property type="entry name" value="MFS"/>
</dbReference>
<name>A0A6N7YNP6_9PSEU</name>
<feature type="transmembrane region" description="Helical" evidence="6">
    <location>
        <begin position="117"/>
        <end position="139"/>
    </location>
</feature>
<evidence type="ECO:0000256" key="1">
    <source>
        <dbReference type="ARBA" id="ARBA00004651"/>
    </source>
</evidence>
<dbReference type="InterPro" id="IPR020846">
    <property type="entry name" value="MFS_dom"/>
</dbReference>
<dbReference type="PANTHER" id="PTHR43791:SF36">
    <property type="entry name" value="TRANSPORTER, PUTATIVE (AFU_ORTHOLOGUE AFUA_6G08340)-RELATED"/>
    <property type="match status" value="1"/>
</dbReference>
<dbReference type="OrthoDB" id="9773957at2"/>
<dbReference type="Pfam" id="PF07690">
    <property type="entry name" value="MFS_1"/>
    <property type="match status" value="1"/>
</dbReference>
<keyword evidence="3 6" id="KW-0812">Transmembrane</keyword>
<dbReference type="Gene3D" id="1.20.1250.20">
    <property type="entry name" value="MFS general substrate transporter like domains"/>
    <property type="match status" value="2"/>
</dbReference>
<feature type="transmembrane region" description="Helical" evidence="6">
    <location>
        <begin position="151"/>
        <end position="174"/>
    </location>
</feature>
<dbReference type="AlphaFoldDB" id="A0A6N7YNP6"/>
<feature type="transmembrane region" description="Helical" evidence="6">
    <location>
        <begin position="85"/>
        <end position="110"/>
    </location>
</feature>
<evidence type="ECO:0000256" key="2">
    <source>
        <dbReference type="ARBA" id="ARBA00022448"/>
    </source>
</evidence>
<dbReference type="GO" id="GO:0022857">
    <property type="term" value="F:transmembrane transporter activity"/>
    <property type="evidence" value="ECO:0007669"/>
    <property type="project" value="InterPro"/>
</dbReference>
<dbReference type="CDD" id="cd17319">
    <property type="entry name" value="MFS_ExuT_GudP_like"/>
    <property type="match status" value="1"/>
</dbReference>
<dbReference type="GO" id="GO:0005886">
    <property type="term" value="C:plasma membrane"/>
    <property type="evidence" value="ECO:0007669"/>
    <property type="project" value="UniProtKB-SubCell"/>
</dbReference>
<dbReference type="SUPFAM" id="SSF103473">
    <property type="entry name" value="MFS general substrate transporter"/>
    <property type="match status" value="1"/>
</dbReference>
<dbReference type="InterPro" id="IPR036259">
    <property type="entry name" value="MFS_trans_sf"/>
</dbReference>
<feature type="transmembrane region" description="Helical" evidence="6">
    <location>
        <begin position="381"/>
        <end position="400"/>
    </location>
</feature>
<feature type="transmembrane region" description="Helical" evidence="6">
    <location>
        <begin position="313"/>
        <end position="334"/>
    </location>
</feature>
<dbReference type="EMBL" id="WMBA01000013">
    <property type="protein sequence ID" value="MTD54627.1"/>
    <property type="molecule type" value="Genomic_DNA"/>
</dbReference>
<keyword evidence="5 6" id="KW-0472">Membrane</keyword>
<organism evidence="8 9">
    <name type="scientific">Amycolatopsis pithecellobii</name>
    <dbReference type="NCBI Taxonomy" id="664692"/>
    <lineage>
        <taxon>Bacteria</taxon>
        <taxon>Bacillati</taxon>
        <taxon>Actinomycetota</taxon>
        <taxon>Actinomycetes</taxon>
        <taxon>Pseudonocardiales</taxon>
        <taxon>Pseudonocardiaceae</taxon>
        <taxon>Amycolatopsis</taxon>
    </lineage>
</organism>
<sequence length="408" mass="43610">MYTTAFLDRVNLGTAALTMNSDLGLSAAAFGLATGIFSAGYIVLQIPSNMALYRIGPRRWLGLLMFCWGAVATCTGFVQGEGSLITVRVLLGAAESGFLPGMLLYLTYWFAPARRGLISVIASLPLYAVIGTPLSAVIMQGTDGLGGLAGWRWMFIFEGLPSVLIGLLVLGWLIDRPERARWLTAEERAALRTEVPAPTEDRPRIRLADLTARLRDVRLLTFTVATGLLWVGFSALTAFLPLIIKGFAESYHTKLSLVQTGLITALVYLPAIAAALYWARHSDRHAERVWHSAAGALLAAVGVFVAINGHGLIVTLIGTVLLTAGIYASLSLMWQLPIGHLKPGPAVAVGIAFTTTLGNLGSFASPYVIGWLRDSSGNFDSGLYFVAAALFACAALTVLANRIRAKES</sequence>
<feature type="transmembrane region" description="Helical" evidence="6">
    <location>
        <begin position="256"/>
        <end position="277"/>
    </location>
</feature>
<dbReference type="FunFam" id="1.20.1250.20:FF:000018">
    <property type="entry name" value="MFS transporter permease"/>
    <property type="match status" value="1"/>
</dbReference>
<dbReference type="PANTHER" id="PTHR43791">
    <property type="entry name" value="PERMEASE-RELATED"/>
    <property type="match status" value="1"/>
</dbReference>
<proteinExistence type="predicted"/>
<feature type="transmembrane region" description="Helical" evidence="6">
    <location>
        <begin position="60"/>
        <end position="79"/>
    </location>
</feature>
<comment type="caution">
    <text evidence="8">The sequence shown here is derived from an EMBL/GenBank/DDBJ whole genome shotgun (WGS) entry which is preliminary data.</text>
</comment>
<protein>
    <submittedName>
        <fullName evidence="8">MFS transporter</fullName>
    </submittedName>
</protein>
<evidence type="ECO:0000256" key="6">
    <source>
        <dbReference type="SAM" id="Phobius"/>
    </source>
</evidence>